<dbReference type="Proteomes" id="UP000601435">
    <property type="component" value="Unassembled WGS sequence"/>
</dbReference>
<dbReference type="AlphaFoldDB" id="A0A812ZWU8"/>
<evidence type="ECO:0000313" key="1">
    <source>
        <dbReference type="EMBL" id="CAE7843500.1"/>
    </source>
</evidence>
<protein>
    <submittedName>
        <fullName evidence="1">Uncharacterized protein</fullName>
    </submittedName>
</protein>
<dbReference type="EMBL" id="CAJNJA010051252">
    <property type="protein sequence ID" value="CAE7843500.1"/>
    <property type="molecule type" value="Genomic_DNA"/>
</dbReference>
<proteinExistence type="predicted"/>
<reference evidence="1" key="1">
    <citation type="submission" date="2021-02" db="EMBL/GenBank/DDBJ databases">
        <authorList>
            <person name="Dougan E. K."/>
            <person name="Rhodes N."/>
            <person name="Thang M."/>
            <person name="Chan C."/>
        </authorList>
    </citation>
    <scope>NUCLEOTIDE SEQUENCE</scope>
</reference>
<evidence type="ECO:0000313" key="2">
    <source>
        <dbReference type="Proteomes" id="UP000601435"/>
    </source>
</evidence>
<sequence>VKTATKVAEAPRFLQFVTAAYRPPELWPLLRKRDAECGVSKNVVQAVARAVEDTQQLNEVWMPPTAFVLDFGTELMAQANMAYIKIKETCRTPVNRGICLLHATSRLH</sequence>
<feature type="non-terminal residue" evidence="1">
    <location>
        <position position="108"/>
    </location>
</feature>
<name>A0A812ZWU8_9DINO</name>
<gene>
    <name evidence="1" type="ORF">SNEC2469_LOCUS25772</name>
</gene>
<keyword evidence="2" id="KW-1185">Reference proteome</keyword>
<dbReference type="OrthoDB" id="10439995at2759"/>
<comment type="caution">
    <text evidence="1">The sequence shown here is derived from an EMBL/GenBank/DDBJ whole genome shotgun (WGS) entry which is preliminary data.</text>
</comment>
<organism evidence="1 2">
    <name type="scientific">Symbiodinium necroappetens</name>
    <dbReference type="NCBI Taxonomy" id="1628268"/>
    <lineage>
        <taxon>Eukaryota</taxon>
        <taxon>Sar</taxon>
        <taxon>Alveolata</taxon>
        <taxon>Dinophyceae</taxon>
        <taxon>Suessiales</taxon>
        <taxon>Symbiodiniaceae</taxon>
        <taxon>Symbiodinium</taxon>
    </lineage>
</organism>
<accession>A0A812ZWU8</accession>